<dbReference type="Proteomes" id="UP000546162">
    <property type="component" value="Unassembled WGS sequence"/>
</dbReference>
<proteinExistence type="predicted"/>
<name>A0A7W7GRZ7_9ACTN</name>
<dbReference type="Pfam" id="PF13360">
    <property type="entry name" value="PQQ_2"/>
    <property type="match status" value="1"/>
</dbReference>
<dbReference type="EMBL" id="JACHNB010000001">
    <property type="protein sequence ID" value="MBB4737185.1"/>
    <property type="molecule type" value="Genomic_DNA"/>
</dbReference>
<accession>A0A7W7GRZ7</accession>
<feature type="domain" description="Pyrrolo-quinoline quinone repeat" evidence="1">
    <location>
        <begin position="46"/>
        <end position="200"/>
    </location>
</feature>
<reference evidence="2 3" key="1">
    <citation type="submission" date="2020-08" db="EMBL/GenBank/DDBJ databases">
        <title>Sequencing the genomes of 1000 actinobacteria strains.</title>
        <authorList>
            <person name="Klenk H.-P."/>
        </authorList>
    </citation>
    <scope>NUCLEOTIDE SEQUENCE [LARGE SCALE GENOMIC DNA]</scope>
    <source>
        <strain evidence="2 3">DSM 45809</strain>
    </source>
</reference>
<dbReference type="InterPro" id="IPR002372">
    <property type="entry name" value="PQQ_rpt_dom"/>
</dbReference>
<dbReference type="InterPro" id="IPR011047">
    <property type="entry name" value="Quinoprotein_ADH-like_sf"/>
</dbReference>
<dbReference type="RefSeq" id="WP_185037630.1">
    <property type="nucleotide sequence ID" value="NZ_BAABFG010000005.1"/>
</dbReference>
<evidence type="ECO:0000259" key="1">
    <source>
        <dbReference type="Pfam" id="PF13360"/>
    </source>
</evidence>
<dbReference type="SUPFAM" id="SSF50998">
    <property type="entry name" value="Quinoprotein alcohol dehydrogenase-like"/>
    <property type="match status" value="1"/>
</dbReference>
<protein>
    <submittedName>
        <fullName evidence="2">Outer membrane protein assembly factor BamB</fullName>
    </submittedName>
</protein>
<comment type="caution">
    <text evidence="2">The sequence shown here is derived from an EMBL/GenBank/DDBJ whole genome shotgun (WGS) entry which is preliminary data.</text>
</comment>
<gene>
    <name evidence="2" type="ORF">BJY16_000644</name>
</gene>
<evidence type="ECO:0000313" key="3">
    <source>
        <dbReference type="Proteomes" id="UP000546162"/>
    </source>
</evidence>
<sequence>MAVIELGEPEPEPPVREEWRPRPLLCAVLALLTLFAVTGSARPRPPAGGDLLWSAPSGLDDLVSLDGDTVYQQRTGEQSDLVLYDLATGARRWSTSDAVFDRFLAAGPVLLLIAERQAGRSDGVVTARGTADGRTLWQRPGTALAQDRGVALLAGYDADGRAVRLSQVRLTDGVPVWSRAVAPADDVQVEYRTDGTPGRIVAAVDGRIDLYRWADGTLDSSGRLPIRALDIVFAYDGRLQTSSGAEFRFFDLGDFRDLGDFGGATVAQVVPCATLICRIGAGGAVAIDPATGREVWQHPEANGIDLATTGRVLLTDPDGLTRTLADATTGRVLASRVPGTIARAYLAEPGSVLLLHATRSPDRRTAAIRLDLATGAWRLLGLLPPIADPHSCTTAGSVLLCQDNDRMFALAVPG</sequence>
<dbReference type="AlphaFoldDB" id="A0A7W7GRZ7"/>
<dbReference type="Gene3D" id="2.130.10.10">
    <property type="entry name" value="YVTN repeat-like/Quinoprotein amine dehydrogenase"/>
    <property type="match status" value="1"/>
</dbReference>
<keyword evidence="3" id="KW-1185">Reference proteome</keyword>
<dbReference type="InterPro" id="IPR015943">
    <property type="entry name" value="WD40/YVTN_repeat-like_dom_sf"/>
</dbReference>
<organism evidence="2 3">
    <name type="scientific">Actinoplanes octamycinicus</name>
    <dbReference type="NCBI Taxonomy" id="135948"/>
    <lineage>
        <taxon>Bacteria</taxon>
        <taxon>Bacillati</taxon>
        <taxon>Actinomycetota</taxon>
        <taxon>Actinomycetes</taxon>
        <taxon>Micromonosporales</taxon>
        <taxon>Micromonosporaceae</taxon>
        <taxon>Actinoplanes</taxon>
    </lineage>
</organism>
<evidence type="ECO:0000313" key="2">
    <source>
        <dbReference type="EMBL" id="MBB4737185.1"/>
    </source>
</evidence>